<dbReference type="AlphaFoldDB" id="A0A369IHU5"/>
<protein>
    <submittedName>
        <fullName evidence="1">Uncharacterized protein</fullName>
    </submittedName>
</protein>
<name>A0A369IHU5_9BACT</name>
<organism evidence="1 2">
    <name type="scientific">Runella aurantiaca</name>
    <dbReference type="NCBI Taxonomy" id="2282308"/>
    <lineage>
        <taxon>Bacteria</taxon>
        <taxon>Pseudomonadati</taxon>
        <taxon>Bacteroidota</taxon>
        <taxon>Cytophagia</taxon>
        <taxon>Cytophagales</taxon>
        <taxon>Spirosomataceae</taxon>
        <taxon>Runella</taxon>
    </lineage>
</organism>
<comment type="caution">
    <text evidence="1">The sequence shown here is derived from an EMBL/GenBank/DDBJ whole genome shotgun (WGS) entry which is preliminary data.</text>
</comment>
<dbReference type="OrthoDB" id="958199at2"/>
<gene>
    <name evidence="1" type="ORF">DVG78_06035</name>
</gene>
<dbReference type="RefSeq" id="WP_114460164.1">
    <property type="nucleotide sequence ID" value="NZ_QPIW01000003.1"/>
</dbReference>
<evidence type="ECO:0000313" key="2">
    <source>
        <dbReference type="Proteomes" id="UP000253141"/>
    </source>
</evidence>
<dbReference type="Proteomes" id="UP000253141">
    <property type="component" value="Unassembled WGS sequence"/>
</dbReference>
<keyword evidence="2" id="KW-1185">Reference proteome</keyword>
<accession>A0A369IHU5</accession>
<dbReference type="EMBL" id="QPIW01000003">
    <property type="protein sequence ID" value="RDB06844.1"/>
    <property type="molecule type" value="Genomic_DNA"/>
</dbReference>
<proteinExistence type="predicted"/>
<evidence type="ECO:0000313" key="1">
    <source>
        <dbReference type="EMBL" id="RDB06844.1"/>
    </source>
</evidence>
<reference evidence="1 2" key="1">
    <citation type="submission" date="2018-07" db="EMBL/GenBank/DDBJ databases">
        <title>Genome analysis of Runella aurantiaca.</title>
        <authorList>
            <person name="Yang X."/>
        </authorList>
    </citation>
    <scope>NUCLEOTIDE SEQUENCE [LARGE SCALE GENOMIC DNA]</scope>
    <source>
        <strain evidence="1 2">YX9</strain>
    </source>
</reference>
<sequence length="221" mass="26414">MQKIDKTLLLSSEYKKWEESMGELHNPYNSSNNRYYYDVVMNLLHCQRGVCAYTEICLCDEEYYQTGYWKGGKYRFEKPEFSSALDHFNPLLKKDKGWLWENFFVVQKDINDKHKRNKIVDDILKPDTPSYNPLALLEYDELSHIFIANTDLDKSSQKRINDMIEVLGINLSWVRKNRKTHLQKIIQIIESGGEWEHEALRNHQFFTAFEMCRKKLQTQEN</sequence>